<dbReference type="EMBL" id="BAAATR010000003">
    <property type="protein sequence ID" value="GAA2232464.1"/>
    <property type="molecule type" value="Genomic_DNA"/>
</dbReference>
<feature type="region of interest" description="Disordered" evidence="1">
    <location>
        <begin position="85"/>
        <end position="107"/>
    </location>
</feature>
<dbReference type="InterPro" id="IPR029058">
    <property type="entry name" value="AB_hydrolase_fold"/>
</dbReference>
<name>A0ABN3DIZ3_9ACTN</name>
<protein>
    <recommendedName>
        <fullName evidence="5">Esterase</fullName>
    </recommendedName>
</protein>
<dbReference type="Proteomes" id="UP001500305">
    <property type="component" value="Unassembled WGS sequence"/>
</dbReference>
<gene>
    <name evidence="3" type="ORF">GCM10010430_11270</name>
</gene>
<keyword evidence="2" id="KW-0812">Transmembrane</keyword>
<sequence length="363" mass="37372">MPRSLLAVSVLPVAVVGIWLLRSALLRWRDLRVAQTYELAAEQRPLLLRVGGAMVCGMCATALVVAVVMGGYGGRDAQETASVDRSVQPQPVPPAPPSQVAPSREPQPVVTRFQEVGQPAGGQLLEGAVAGPDGHPRTVRVWLPAEYKEDPKARFPVIVLHAGGAGTTADAELPDVFDGVASAVKLGRSQPFVVLAPQPPPGPAGPCEPVAAAPQAVADDAALRTAVAAAFRTLPADPGNWGALGIEAGAPCAAVAGLARPDLYGAAAAVSGRYDPAAFARAGADASGTVTARLLLAAARADTAGLDSARKLQAVLHGGRGRAAQAEVRISDIVQDYSPERVRLRLVRIAVQYLAESLAKPAQ</sequence>
<comment type="caution">
    <text evidence="3">The sequence shown here is derived from an EMBL/GenBank/DDBJ whole genome shotgun (WGS) entry which is preliminary data.</text>
</comment>
<evidence type="ECO:0008006" key="5">
    <source>
        <dbReference type="Google" id="ProtNLM"/>
    </source>
</evidence>
<keyword evidence="4" id="KW-1185">Reference proteome</keyword>
<dbReference type="SUPFAM" id="SSF53474">
    <property type="entry name" value="alpha/beta-Hydrolases"/>
    <property type="match status" value="1"/>
</dbReference>
<dbReference type="Gene3D" id="3.40.50.1820">
    <property type="entry name" value="alpha/beta hydrolase"/>
    <property type="match status" value="1"/>
</dbReference>
<dbReference type="RefSeq" id="WP_344635066.1">
    <property type="nucleotide sequence ID" value="NZ_BAAATR010000003.1"/>
</dbReference>
<feature type="transmembrane region" description="Helical" evidence="2">
    <location>
        <begin position="6"/>
        <end position="25"/>
    </location>
</feature>
<feature type="compositionally biased region" description="Pro residues" evidence="1">
    <location>
        <begin position="90"/>
        <end position="99"/>
    </location>
</feature>
<proteinExistence type="predicted"/>
<keyword evidence="2" id="KW-0472">Membrane</keyword>
<keyword evidence="2" id="KW-1133">Transmembrane helix</keyword>
<evidence type="ECO:0000313" key="4">
    <source>
        <dbReference type="Proteomes" id="UP001500305"/>
    </source>
</evidence>
<organism evidence="3 4">
    <name type="scientific">Kitasatospora cystarginea</name>
    <dbReference type="NCBI Taxonomy" id="58350"/>
    <lineage>
        <taxon>Bacteria</taxon>
        <taxon>Bacillati</taxon>
        <taxon>Actinomycetota</taxon>
        <taxon>Actinomycetes</taxon>
        <taxon>Kitasatosporales</taxon>
        <taxon>Streptomycetaceae</taxon>
        <taxon>Kitasatospora</taxon>
    </lineage>
</organism>
<evidence type="ECO:0000313" key="3">
    <source>
        <dbReference type="EMBL" id="GAA2232464.1"/>
    </source>
</evidence>
<accession>A0ABN3DIZ3</accession>
<feature type="transmembrane region" description="Helical" evidence="2">
    <location>
        <begin position="46"/>
        <end position="72"/>
    </location>
</feature>
<evidence type="ECO:0000256" key="2">
    <source>
        <dbReference type="SAM" id="Phobius"/>
    </source>
</evidence>
<reference evidence="3 4" key="1">
    <citation type="journal article" date="2019" name="Int. J. Syst. Evol. Microbiol.">
        <title>The Global Catalogue of Microorganisms (GCM) 10K type strain sequencing project: providing services to taxonomists for standard genome sequencing and annotation.</title>
        <authorList>
            <consortium name="The Broad Institute Genomics Platform"/>
            <consortium name="The Broad Institute Genome Sequencing Center for Infectious Disease"/>
            <person name="Wu L."/>
            <person name="Ma J."/>
        </authorList>
    </citation>
    <scope>NUCLEOTIDE SEQUENCE [LARGE SCALE GENOMIC DNA]</scope>
    <source>
        <strain evidence="3 4">JCM 7356</strain>
    </source>
</reference>
<evidence type="ECO:0000256" key="1">
    <source>
        <dbReference type="SAM" id="MobiDB-lite"/>
    </source>
</evidence>